<evidence type="ECO:0000256" key="15">
    <source>
        <dbReference type="ARBA" id="ARBA00040883"/>
    </source>
</evidence>
<dbReference type="PATRIC" id="fig|1313293.3.peg.549"/>
<evidence type="ECO:0000256" key="1">
    <source>
        <dbReference type="ARBA" id="ARBA00001206"/>
    </source>
</evidence>
<feature type="active site" description="Proton acceptor" evidence="16">
    <location>
        <position position="116"/>
    </location>
</feature>
<comment type="pathway">
    <text evidence="4 16">Cofactor biosynthesis; coenzyme A biosynthesis; CoA from (R)-pantothenate: step 1/5.</text>
</comment>
<evidence type="ECO:0000256" key="7">
    <source>
        <dbReference type="ARBA" id="ARBA00022490"/>
    </source>
</evidence>
<comment type="similarity">
    <text evidence="14 16">Belongs to the type III pantothenate kinase family.</text>
</comment>
<comment type="subcellular location">
    <subcellularLocation>
        <location evidence="3 16">Cytoplasm</location>
    </subcellularLocation>
</comment>
<dbReference type="CDD" id="cd24015">
    <property type="entry name" value="ASKHA_NBD_PanK-III"/>
    <property type="match status" value="1"/>
</dbReference>
<dbReference type="UniPathway" id="UPA00241">
    <property type="reaction ID" value="UER00352"/>
</dbReference>
<feature type="binding site" evidence="16">
    <location>
        <position position="192"/>
    </location>
    <ligand>
        <name>substrate</name>
    </ligand>
</feature>
<dbReference type="eggNOG" id="COG1521">
    <property type="taxonomic scope" value="Bacteria"/>
</dbReference>
<evidence type="ECO:0000256" key="4">
    <source>
        <dbReference type="ARBA" id="ARBA00005225"/>
    </source>
</evidence>
<keyword evidence="16" id="KW-0479">Metal-binding</keyword>
<evidence type="ECO:0000256" key="2">
    <source>
        <dbReference type="ARBA" id="ARBA00001958"/>
    </source>
</evidence>
<keyword evidence="10 16" id="KW-0418">Kinase</keyword>
<keyword evidence="9 16" id="KW-0547">Nucleotide-binding</keyword>
<dbReference type="Pfam" id="PF03309">
    <property type="entry name" value="Pan_kinase"/>
    <property type="match status" value="1"/>
</dbReference>
<keyword evidence="8 16" id="KW-0808">Transferase</keyword>
<evidence type="ECO:0000256" key="6">
    <source>
        <dbReference type="ARBA" id="ARBA00012102"/>
    </source>
</evidence>
<dbReference type="GO" id="GO:0005524">
    <property type="term" value="F:ATP binding"/>
    <property type="evidence" value="ECO:0007669"/>
    <property type="project" value="UniProtKB-UniRule"/>
</dbReference>
<dbReference type="GO" id="GO:0005737">
    <property type="term" value="C:cytoplasm"/>
    <property type="evidence" value="ECO:0007669"/>
    <property type="project" value="UniProtKB-SubCell"/>
</dbReference>
<dbReference type="HAMAP" id="MF_01274">
    <property type="entry name" value="Pantothen_kinase_3"/>
    <property type="match status" value="1"/>
</dbReference>
<dbReference type="InterPro" id="IPR004619">
    <property type="entry name" value="Type_III_PanK"/>
</dbReference>
<keyword evidence="7 16" id="KW-0963">Cytoplasm</keyword>
<evidence type="ECO:0000256" key="5">
    <source>
        <dbReference type="ARBA" id="ARBA00011738"/>
    </source>
</evidence>
<evidence type="ECO:0000256" key="10">
    <source>
        <dbReference type="ARBA" id="ARBA00022777"/>
    </source>
</evidence>
<comment type="catalytic activity">
    <reaction evidence="1 16">
        <text>(R)-pantothenate + ATP = (R)-4'-phosphopantothenate + ADP + H(+)</text>
        <dbReference type="Rhea" id="RHEA:16373"/>
        <dbReference type="ChEBI" id="CHEBI:10986"/>
        <dbReference type="ChEBI" id="CHEBI:15378"/>
        <dbReference type="ChEBI" id="CHEBI:29032"/>
        <dbReference type="ChEBI" id="CHEBI:30616"/>
        <dbReference type="ChEBI" id="CHEBI:456216"/>
        <dbReference type="EC" id="2.7.1.33"/>
    </reaction>
</comment>
<dbReference type="PANTHER" id="PTHR34265:SF1">
    <property type="entry name" value="TYPE III PANTOTHENATE KINASE"/>
    <property type="match status" value="1"/>
</dbReference>
<dbReference type="GO" id="GO:0015937">
    <property type="term" value="P:coenzyme A biosynthetic process"/>
    <property type="evidence" value="ECO:0007669"/>
    <property type="project" value="UniProtKB-UniRule"/>
</dbReference>
<name>W5SMV6_BORAN</name>
<feature type="binding site" evidence="16">
    <location>
        <position position="140"/>
    </location>
    <ligand>
        <name>ATP</name>
        <dbReference type="ChEBI" id="CHEBI:30616"/>
    </ligand>
</feature>
<evidence type="ECO:0000313" key="18">
    <source>
        <dbReference type="Proteomes" id="UP000019262"/>
    </source>
</evidence>
<dbReference type="SUPFAM" id="SSF53067">
    <property type="entry name" value="Actin-like ATPase domain"/>
    <property type="match status" value="2"/>
</dbReference>
<evidence type="ECO:0000256" key="8">
    <source>
        <dbReference type="ARBA" id="ARBA00022679"/>
    </source>
</evidence>
<dbReference type="InterPro" id="IPR043129">
    <property type="entry name" value="ATPase_NBD"/>
</dbReference>
<feature type="binding site" evidence="16">
    <location>
        <begin position="114"/>
        <end position="117"/>
    </location>
    <ligand>
        <name>substrate</name>
    </ligand>
</feature>
<dbReference type="NCBIfam" id="TIGR00671">
    <property type="entry name" value="baf"/>
    <property type="match status" value="1"/>
</dbReference>
<comment type="subunit">
    <text evidence="5 16">Homodimer.</text>
</comment>
<evidence type="ECO:0000256" key="12">
    <source>
        <dbReference type="ARBA" id="ARBA00022958"/>
    </source>
</evidence>
<dbReference type="Gene3D" id="3.30.420.40">
    <property type="match status" value="2"/>
</dbReference>
<gene>
    <name evidence="16" type="primary">coaX</name>
    <name evidence="17" type="ORF">BAN_0062500</name>
</gene>
<evidence type="ECO:0000256" key="13">
    <source>
        <dbReference type="ARBA" id="ARBA00022993"/>
    </source>
</evidence>
<evidence type="ECO:0000256" key="14">
    <source>
        <dbReference type="ARBA" id="ARBA00038036"/>
    </source>
</evidence>
<comment type="caution">
    <text evidence="16">Lacks conserved residue(s) required for the propagation of feature annotation.</text>
</comment>
<keyword evidence="12 16" id="KW-0630">Potassium</keyword>
<evidence type="ECO:0000256" key="9">
    <source>
        <dbReference type="ARBA" id="ARBA00022741"/>
    </source>
</evidence>
<comment type="cofactor">
    <cofactor evidence="16">
        <name>NH4(+)</name>
        <dbReference type="ChEBI" id="CHEBI:28938"/>
    </cofactor>
    <cofactor evidence="16">
        <name>K(+)</name>
        <dbReference type="ChEBI" id="CHEBI:29103"/>
    </cofactor>
    <text evidence="16">A monovalent cation. Ammonium or potassium.</text>
</comment>
<dbReference type="NCBIfam" id="NF009863">
    <property type="entry name" value="PRK13326.1"/>
    <property type="match status" value="1"/>
</dbReference>
<dbReference type="GO" id="GO:0046872">
    <property type="term" value="F:metal ion binding"/>
    <property type="evidence" value="ECO:0007669"/>
    <property type="project" value="UniProtKB-KW"/>
</dbReference>
<reference evidence="17 18" key="1">
    <citation type="submission" date="2013-04" db="EMBL/GenBank/DDBJ databases">
        <title>Comparative Genomics of Relapsing Fever Spirochetes.</title>
        <authorList>
            <person name="Schwan T.G."/>
            <person name="Raffel S.J."/>
            <person name="Porcella S.F."/>
            <person name="Martens C.A."/>
            <person name="Bruno D.P."/>
            <person name="Rickefs S.M."/>
            <person name="Barbian K.B."/>
        </authorList>
    </citation>
    <scope>NUCLEOTIDE SEQUENCE [LARGE SCALE GENOMIC DNA]</scope>
    <source>
        <strain evidence="17 18">BA2</strain>
    </source>
</reference>
<protein>
    <recommendedName>
        <fullName evidence="15 16">Type III pantothenate kinase</fullName>
        <ecNumber evidence="6 16">2.7.1.33</ecNumber>
    </recommendedName>
    <alternativeName>
        <fullName evidence="16">PanK-III</fullName>
    </alternativeName>
    <alternativeName>
        <fullName evidence="16">Pantothenic acid kinase</fullName>
    </alternativeName>
</protein>
<evidence type="ECO:0000256" key="3">
    <source>
        <dbReference type="ARBA" id="ARBA00004496"/>
    </source>
</evidence>
<evidence type="ECO:0000256" key="16">
    <source>
        <dbReference type="HAMAP-Rule" id="MF_01274"/>
    </source>
</evidence>
<dbReference type="EMBL" id="CP005829">
    <property type="protein sequence ID" value="AHH08504.1"/>
    <property type="molecule type" value="Genomic_DNA"/>
</dbReference>
<dbReference type="EC" id="2.7.1.33" evidence="6 16"/>
<keyword evidence="11 16" id="KW-0067">ATP-binding</keyword>
<dbReference type="Proteomes" id="UP000019262">
    <property type="component" value="Chromosome"/>
</dbReference>
<dbReference type="AlphaFoldDB" id="W5SMV6"/>
<dbReference type="GO" id="GO:0004594">
    <property type="term" value="F:pantothenate kinase activity"/>
    <property type="evidence" value="ECO:0007669"/>
    <property type="project" value="UniProtKB-UniRule"/>
</dbReference>
<evidence type="ECO:0000313" key="17">
    <source>
        <dbReference type="EMBL" id="AHH08504.1"/>
    </source>
</evidence>
<accession>W5SMV6</accession>
<feature type="binding site" evidence="16">
    <location>
        <begin position="17"/>
        <end position="24"/>
    </location>
    <ligand>
        <name>ATP</name>
        <dbReference type="ChEBI" id="CHEBI:30616"/>
    </ligand>
</feature>
<sequence length="265" mass="30071">MARLMSKFVDAVQLIIDIGNTSISFALYRLDKMHVFCKLGTKHDLSFKELYEFLKVKFNYKVDQVFVSSVVPSIDKLLMNVIFALYKVTPLFIRFDLNYELSFNPYNGNRFVLGSDVFANLIGAIEYYNVNDALVLDLGTACTIFAISRKEGILGGLINGGPFTSLNALIHKAYLLKDFNLTVPKKLLGLSTIDSVNSGLIYQYKYLVEGVYHELMRNYDRKFELIITGGNSYLILPLINIDFISNLYLTLEGIRILGNAFRDNC</sequence>
<comment type="function">
    <text evidence="16">Catalyzes the phosphorylation of pantothenate (Pan), the first step in CoA biosynthesis.</text>
</comment>
<dbReference type="HOGENOM" id="CLU_066627_1_1_12"/>
<feature type="binding site" evidence="16">
    <location>
        <position position="137"/>
    </location>
    <ligand>
        <name>K(+)</name>
        <dbReference type="ChEBI" id="CHEBI:29103"/>
    </ligand>
</feature>
<proteinExistence type="inferred from homology"/>
<comment type="cofactor">
    <cofactor evidence="2">
        <name>K(+)</name>
        <dbReference type="ChEBI" id="CHEBI:29103"/>
    </cofactor>
</comment>
<dbReference type="PANTHER" id="PTHR34265">
    <property type="entry name" value="TYPE III PANTOTHENATE KINASE"/>
    <property type="match status" value="1"/>
</dbReference>
<evidence type="ECO:0000256" key="11">
    <source>
        <dbReference type="ARBA" id="ARBA00022840"/>
    </source>
</evidence>
<organism evidence="17 18">
    <name type="scientific">Borrelia anserina BA2</name>
    <dbReference type="NCBI Taxonomy" id="1313293"/>
    <lineage>
        <taxon>Bacteria</taxon>
        <taxon>Pseudomonadati</taxon>
        <taxon>Spirochaetota</taxon>
        <taxon>Spirochaetia</taxon>
        <taxon>Spirochaetales</taxon>
        <taxon>Borreliaceae</taxon>
        <taxon>Borrelia</taxon>
    </lineage>
</organism>
<keyword evidence="13 16" id="KW-0173">Coenzyme A biosynthesis</keyword>